<dbReference type="RefSeq" id="WP_304241767.1">
    <property type="nucleotide sequence ID" value="NZ_JAJUIP010000036.1"/>
</dbReference>
<dbReference type="AlphaFoldDB" id="A0A7C3IH09"/>
<sequence>MDIGQLIFIVSRLFFGALASFFAIMLWSKIRDIPWMLMVIGTIAAYAEIVYSILKTLGITEGFEPKIGSVPVTAIILPNLPTIFYSIAFLVMIIRKTRRR</sequence>
<feature type="transmembrane region" description="Helical" evidence="1">
    <location>
        <begin position="6"/>
        <end position="28"/>
    </location>
</feature>
<gene>
    <name evidence="2" type="ORF">ENS59_06990</name>
</gene>
<feature type="transmembrane region" description="Helical" evidence="1">
    <location>
        <begin position="74"/>
        <end position="94"/>
    </location>
</feature>
<evidence type="ECO:0000256" key="1">
    <source>
        <dbReference type="SAM" id="Phobius"/>
    </source>
</evidence>
<keyword evidence="1" id="KW-1133">Transmembrane helix</keyword>
<feature type="transmembrane region" description="Helical" evidence="1">
    <location>
        <begin position="35"/>
        <end position="54"/>
    </location>
</feature>
<comment type="caution">
    <text evidence="2">The sequence shown here is derived from an EMBL/GenBank/DDBJ whole genome shotgun (WGS) entry which is preliminary data.</text>
</comment>
<evidence type="ECO:0000313" key="2">
    <source>
        <dbReference type="EMBL" id="HFH29244.1"/>
    </source>
</evidence>
<proteinExistence type="predicted"/>
<keyword evidence="1" id="KW-0812">Transmembrane</keyword>
<protein>
    <submittedName>
        <fullName evidence="2">Uncharacterized protein</fullName>
    </submittedName>
</protein>
<keyword evidence="1" id="KW-0472">Membrane</keyword>
<reference evidence="2" key="1">
    <citation type="journal article" date="2020" name="mSystems">
        <title>Genome- and Community-Level Interaction Insights into Carbon Utilization and Element Cycling Functions of Hydrothermarchaeota in Hydrothermal Sediment.</title>
        <authorList>
            <person name="Zhou Z."/>
            <person name="Liu Y."/>
            <person name="Xu W."/>
            <person name="Pan J."/>
            <person name="Luo Z.H."/>
            <person name="Li M."/>
        </authorList>
    </citation>
    <scope>NUCLEOTIDE SEQUENCE [LARGE SCALE GENOMIC DNA]</scope>
    <source>
        <strain evidence="2">SpSt-503</strain>
    </source>
</reference>
<name>A0A7C3IH09_9SPIR</name>
<accession>A0A7C3IH09</accession>
<organism evidence="2">
    <name type="scientific">Gracilinema caldarium</name>
    <dbReference type="NCBI Taxonomy" id="215591"/>
    <lineage>
        <taxon>Bacteria</taxon>
        <taxon>Pseudomonadati</taxon>
        <taxon>Spirochaetota</taxon>
        <taxon>Spirochaetia</taxon>
        <taxon>Spirochaetales</taxon>
        <taxon>Breznakiellaceae</taxon>
        <taxon>Gracilinema</taxon>
    </lineage>
</organism>
<dbReference type="EMBL" id="DSVL01000215">
    <property type="protein sequence ID" value="HFH29244.1"/>
    <property type="molecule type" value="Genomic_DNA"/>
</dbReference>